<dbReference type="HOGENOM" id="CLU_763022_0_0_1"/>
<dbReference type="AlphaFoldDB" id="S7Q7P2"/>
<evidence type="ECO:0000313" key="1">
    <source>
        <dbReference type="EMBL" id="EPQ56021.1"/>
    </source>
</evidence>
<dbReference type="KEGG" id="gtr:GLOTRDRAFT_129224"/>
<keyword evidence="2" id="KW-1185">Reference proteome</keyword>
<reference evidence="1 2" key="1">
    <citation type="journal article" date="2012" name="Science">
        <title>The Paleozoic origin of enzymatic lignin decomposition reconstructed from 31 fungal genomes.</title>
        <authorList>
            <person name="Floudas D."/>
            <person name="Binder M."/>
            <person name="Riley R."/>
            <person name="Barry K."/>
            <person name="Blanchette R.A."/>
            <person name="Henrissat B."/>
            <person name="Martinez A.T."/>
            <person name="Otillar R."/>
            <person name="Spatafora J.W."/>
            <person name="Yadav J.S."/>
            <person name="Aerts A."/>
            <person name="Benoit I."/>
            <person name="Boyd A."/>
            <person name="Carlson A."/>
            <person name="Copeland A."/>
            <person name="Coutinho P.M."/>
            <person name="de Vries R.P."/>
            <person name="Ferreira P."/>
            <person name="Findley K."/>
            <person name="Foster B."/>
            <person name="Gaskell J."/>
            <person name="Glotzer D."/>
            <person name="Gorecki P."/>
            <person name="Heitman J."/>
            <person name="Hesse C."/>
            <person name="Hori C."/>
            <person name="Igarashi K."/>
            <person name="Jurgens J.A."/>
            <person name="Kallen N."/>
            <person name="Kersten P."/>
            <person name="Kohler A."/>
            <person name="Kuees U."/>
            <person name="Kumar T.K.A."/>
            <person name="Kuo A."/>
            <person name="LaButti K."/>
            <person name="Larrondo L.F."/>
            <person name="Lindquist E."/>
            <person name="Ling A."/>
            <person name="Lombard V."/>
            <person name="Lucas S."/>
            <person name="Lundell T."/>
            <person name="Martin R."/>
            <person name="McLaughlin D.J."/>
            <person name="Morgenstern I."/>
            <person name="Morin E."/>
            <person name="Murat C."/>
            <person name="Nagy L.G."/>
            <person name="Nolan M."/>
            <person name="Ohm R.A."/>
            <person name="Patyshakuliyeva A."/>
            <person name="Rokas A."/>
            <person name="Ruiz-Duenas F.J."/>
            <person name="Sabat G."/>
            <person name="Salamov A."/>
            <person name="Samejima M."/>
            <person name="Schmutz J."/>
            <person name="Slot J.C."/>
            <person name="St John F."/>
            <person name="Stenlid J."/>
            <person name="Sun H."/>
            <person name="Sun S."/>
            <person name="Syed K."/>
            <person name="Tsang A."/>
            <person name="Wiebenga A."/>
            <person name="Young D."/>
            <person name="Pisabarro A."/>
            <person name="Eastwood D.C."/>
            <person name="Martin F."/>
            <person name="Cullen D."/>
            <person name="Grigoriev I.V."/>
            <person name="Hibbett D.S."/>
        </authorList>
    </citation>
    <scope>NUCLEOTIDE SEQUENCE [LARGE SCALE GENOMIC DNA]</scope>
    <source>
        <strain evidence="1 2">ATCC 11539</strain>
    </source>
</reference>
<accession>S7Q7P2</accession>
<dbReference type="Proteomes" id="UP000030669">
    <property type="component" value="Unassembled WGS sequence"/>
</dbReference>
<organism evidence="1 2">
    <name type="scientific">Gloeophyllum trabeum (strain ATCC 11539 / FP-39264 / Madison 617)</name>
    <name type="common">Brown rot fungus</name>
    <dbReference type="NCBI Taxonomy" id="670483"/>
    <lineage>
        <taxon>Eukaryota</taxon>
        <taxon>Fungi</taxon>
        <taxon>Dikarya</taxon>
        <taxon>Basidiomycota</taxon>
        <taxon>Agaricomycotina</taxon>
        <taxon>Agaricomycetes</taxon>
        <taxon>Gloeophyllales</taxon>
        <taxon>Gloeophyllaceae</taxon>
        <taxon>Gloeophyllum</taxon>
    </lineage>
</organism>
<proteinExistence type="predicted"/>
<gene>
    <name evidence="1" type="ORF">GLOTRDRAFT_129224</name>
</gene>
<dbReference type="RefSeq" id="XP_007866023.1">
    <property type="nucleotide sequence ID" value="XM_007867832.1"/>
</dbReference>
<evidence type="ECO:0000313" key="2">
    <source>
        <dbReference type="Proteomes" id="UP000030669"/>
    </source>
</evidence>
<sequence length="363" mass="40539">MSAYQVAVPVGQDLAIEVFAGYLVSWSHLPTVPKPKHTSQNLAEVLRLLGRDTAGVELPVLNANTGAALVVALRTYIRIPSLESIGNVAEYVQQTLAAQSTLRWSHVPQMADLGVSAWETGHVAFPTPIPAKDILDRAHVSGAAYVYATYLQKPVEMHQVSVTTDRASVDLEKRYRIHLLFNSKLICIHEGYAHQGLDSDRPSQFLYCPVSRSRIWGGFVLARNVVDAWLHRRGIISSAQGPTDFDSALIAKLKAEIKRKTGKSLAVHRIHPLWKNLSYARMIFGTVQEPTWYIHTHNIDERKGRTSAESLIDQCPVKFCGFENEVDVNSFENFGALFAFLKEEGLTSRLKYEEIPARPLILE</sequence>
<name>S7Q7P2_GLOTA</name>
<protein>
    <submittedName>
        <fullName evidence="1">Uncharacterized protein</fullName>
    </submittedName>
</protein>
<dbReference type="EMBL" id="KB469301">
    <property type="protein sequence ID" value="EPQ56021.1"/>
    <property type="molecule type" value="Genomic_DNA"/>
</dbReference>
<dbReference type="GeneID" id="19301873"/>